<feature type="transmembrane region" description="Helical" evidence="6">
    <location>
        <begin position="19"/>
        <end position="40"/>
    </location>
</feature>
<sequence>MCIYVYVCMCMYIYMYVYVYIYVCVYIYMYMCMCIYIYIYEKDLIPKLFKVLAVRFENQRGGYTRMARIPNRENLDRASMAVLEYKGNPFPPLFPMKRVSELNLLNQLVWYTLPSHLTLLKCIQYEQCNRNVLN</sequence>
<name>A0A673FEZ2_9TELE</name>
<dbReference type="AlphaFoldDB" id="A0A673FEZ2"/>
<evidence type="ECO:0000256" key="6">
    <source>
        <dbReference type="SAM" id="Phobius"/>
    </source>
</evidence>
<dbReference type="InterPro" id="IPR036373">
    <property type="entry name" value="Ribosomal_bL17_sf"/>
</dbReference>
<reference evidence="7" key="2">
    <citation type="submission" date="2025-09" db="UniProtKB">
        <authorList>
            <consortium name="Ensembl"/>
        </authorList>
    </citation>
    <scope>IDENTIFICATION</scope>
</reference>
<accession>A0A673FEZ2</accession>
<evidence type="ECO:0000256" key="4">
    <source>
        <dbReference type="ARBA" id="ARBA00035290"/>
    </source>
</evidence>
<dbReference type="PANTHER" id="PTHR14413:SF16">
    <property type="entry name" value="LARGE RIBOSOMAL SUBUNIT PROTEIN BL17M"/>
    <property type="match status" value="1"/>
</dbReference>
<dbReference type="SUPFAM" id="SSF64263">
    <property type="entry name" value="Prokaryotic ribosomal protein L17"/>
    <property type="match status" value="1"/>
</dbReference>
<dbReference type="Ensembl" id="ENSSRHT00000000537.1">
    <property type="protein sequence ID" value="ENSSRHP00000000500.1"/>
    <property type="gene ID" value="ENSSRHG00000000398.1"/>
</dbReference>
<protein>
    <recommendedName>
        <fullName evidence="4">Large ribosomal subunit protein bL17m</fullName>
    </recommendedName>
    <alternativeName>
        <fullName evidence="5">39S ribosomal protein L17, mitochondrial</fullName>
    </alternativeName>
</protein>
<keyword evidence="6" id="KW-0812">Transmembrane</keyword>
<evidence type="ECO:0000256" key="5">
    <source>
        <dbReference type="ARBA" id="ARBA00035413"/>
    </source>
</evidence>
<evidence type="ECO:0000313" key="8">
    <source>
        <dbReference type="Proteomes" id="UP000472270"/>
    </source>
</evidence>
<evidence type="ECO:0000313" key="7">
    <source>
        <dbReference type="Ensembl" id="ENSSRHP00000000500.1"/>
    </source>
</evidence>
<dbReference type="GO" id="GO:0006412">
    <property type="term" value="P:translation"/>
    <property type="evidence" value="ECO:0007669"/>
    <property type="project" value="InterPro"/>
</dbReference>
<dbReference type="GO" id="GO:0003735">
    <property type="term" value="F:structural constituent of ribosome"/>
    <property type="evidence" value="ECO:0007669"/>
    <property type="project" value="InterPro"/>
</dbReference>
<dbReference type="InterPro" id="IPR000456">
    <property type="entry name" value="Ribosomal_bL17"/>
</dbReference>
<keyword evidence="6" id="KW-0472">Membrane</keyword>
<dbReference type="Proteomes" id="UP000472270">
    <property type="component" value="Unassembled WGS sequence"/>
</dbReference>
<evidence type="ECO:0000256" key="2">
    <source>
        <dbReference type="ARBA" id="ARBA00022980"/>
    </source>
</evidence>
<keyword evidence="3" id="KW-0687">Ribonucleoprotein</keyword>
<keyword evidence="8" id="KW-1185">Reference proteome</keyword>
<reference evidence="7" key="1">
    <citation type="submission" date="2025-08" db="UniProtKB">
        <authorList>
            <consortium name="Ensembl"/>
        </authorList>
    </citation>
    <scope>IDENTIFICATION</scope>
</reference>
<dbReference type="GO" id="GO:0005762">
    <property type="term" value="C:mitochondrial large ribosomal subunit"/>
    <property type="evidence" value="ECO:0007669"/>
    <property type="project" value="TreeGrafter"/>
</dbReference>
<evidence type="ECO:0000256" key="3">
    <source>
        <dbReference type="ARBA" id="ARBA00023274"/>
    </source>
</evidence>
<dbReference type="Pfam" id="PF01196">
    <property type="entry name" value="Ribosomal_L17"/>
    <property type="match status" value="1"/>
</dbReference>
<keyword evidence="6" id="KW-1133">Transmembrane helix</keyword>
<keyword evidence="2" id="KW-0689">Ribosomal protein</keyword>
<evidence type="ECO:0000256" key="1">
    <source>
        <dbReference type="ARBA" id="ARBA00008777"/>
    </source>
</evidence>
<dbReference type="Gene3D" id="3.90.1030.10">
    <property type="entry name" value="Ribosomal protein L17"/>
    <property type="match status" value="1"/>
</dbReference>
<dbReference type="PANTHER" id="PTHR14413">
    <property type="entry name" value="RIBOSOMAL PROTEIN L17"/>
    <property type="match status" value="1"/>
</dbReference>
<proteinExistence type="inferred from homology"/>
<comment type="similarity">
    <text evidence="1">Belongs to the bacterial ribosomal protein bL17 family.</text>
</comment>
<organism evidence="7 8">
    <name type="scientific">Sinocyclocheilus rhinocerous</name>
    <dbReference type="NCBI Taxonomy" id="307959"/>
    <lineage>
        <taxon>Eukaryota</taxon>
        <taxon>Metazoa</taxon>
        <taxon>Chordata</taxon>
        <taxon>Craniata</taxon>
        <taxon>Vertebrata</taxon>
        <taxon>Euteleostomi</taxon>
        <taxon>Actinopterygii</taxon>
        <taxon>Neopterygii</taxon>
        <taxon>Teleostei</taxon>
        <taxon>Ostariophysi</taxon>
        <taxon>Cypriniformes</taxon>
        <taxon>Cyprinidae</taxon>
        <taxon>Cyprininae</taxon>
        <taxon>Sinocyclocheilus</taxon>
    </lineage>
</organism>